<evidence type="ECO:0000313" key="1">
    <source>
        <dbReference type="WBParaSite" id="ECPE_0001595701-mRNA-1"/>
    </source>
</evidence>
<dbReference type="AlphaFoldDB" id="A0A183B9N2"/>
<protein>
    <submittedName>
        <fullName evidence="1">AT-hook motif nuclear-localized protein</fullName>
    </submittedName>
</protein>
<dbReference type="WBParaSite" id="ECPE_0001595701-mRNA-1">
    <property type="protein sequence ID" value="ECPE_0001595701-mRNA-1"/>
    <property type="gene ID" value="ECPE_0001595701"/>
</dbReference>
<proteinExistence type="predicted"/>
<organism evidence="1">
    <name type="scientific">Echinostoma caproni</name>
    <dbReference type="NCBI Taxonomy" id="27848"/>
    <lineage>
        <taxon>Eukaryota</taxon>
        <taxon>Metazoa</taxon>
        <taxon>Spiralia</taxon>
        <taxon>Lophotrochozoa</taxon>
        <taxon>Platyhelminthes</taxon>
        <taxon>Trematoda</taxon>
        <taxon>Digenea</taxon>
        <taxon>Plagiorchiida</taxon>
        <taxon>Echinostomata</taxon>
        <taxon>Echinostomatoidea</taxon>
        <taxon>Echinostomatidae</taxon>
        <taxon>Echinostoma</taxon>
    </lineage>
</organism>
<name>A0A183B9N2_9TREM</name>
<sequence length="223" mass="23126">LFFLDHPAAAPGRFGGRPGGSSFHNAVPTYPGANFGGGVPGFQNGPSLHKSNSAANNIGSMAANAVQPGLKPGVVGEPHFVARDSAANRLPGIPPTFGNTQPQGSKDAHNAEAAFGKSNMSIFNPSVSMNLPSNAPSRQTAPTKAPPVLTVEPNGRANGMKVGLQMAASRSGLMLSLARSPQLIRPSRNAVPSRRPLVGDSNNPRLLLPMINPLYVPVVHRVI</sequence>
<reference evidence="1" key="1">
    <citation type="submission" date="2016-06" db="UniProtKB">
        <authorList>
            <consortium name="WormBaseParasite"/>
        </authorList>
    </citation>
    <scope>IDENTIFICATION</scope>
</reference>
<accession>A0A183B9N2</accession>